<evidence type="ECO:0000313" key="1">
    <source>
        <dbReference type="Proteomes" id="UP000035680"/>
    </source>
</evidence>
<reference evidence="1" key="1">
    <citation type="submission" date="2014-07" db="EMBL/GenBank/DDBJ databases">
        <authorList>
            <person name="Martin A.A"/>
            <person name="De Silva N."/>
        </authorList>
    </citation>
    <scope>NUCLEOTIDE SEQUENCE</scope>
</reference>
<keyword evidence="1" id="KW-1185">Reference proteome</keyword>
<sequence>MTVLCGIDVDWSGCLDYPISFSFIASHALCTKLTSDPPCPVKRLGSDVWMVPEECYQFFLCFCSSLLILRLSFIFPARSFSCFLSHPSGFLG</sequence>
<name>A0A0K0FFF1_STRVS</name>
<protein>
    <submittedName>
        <fullName evidence="2">Secreted protein</fullName>
    </submittedName>
</protein>
<proteinExistence type="predicted"/>
<dbReference type="AlphaFoldDB" id="A0A0K0FFF1"/>
<organism evidence="1 2">
    <name type="scientific">Strongyloides venezuelensis</name>
    <name type="common">Threadworm</name>
    <dbReference type="NCBI Taxonomy" id="75913"/>
    <lineage>
        <taxon>Eukaryota</taxon>
        <taxon>Metazoa</taxon>
        <taxon>Ecdysozoa</taxon>
        <taxon>Nematoda</taxon>
        <taxon>Chromadorea</taxon>
        <taxon>Rhabditida</taxon>
        <taxon>Tylenchina</taxon>
        <taxon>Panagrolaimomorpha</taxon>
        <taxon>Strongyloidoidea</taxon>
        <taxon>Strongyloididae</taxon>
        <taxon>Strongyloides</taxon>
    </lineage>
</organism>
<dbReference type="Proteomes" id="UP000035680">
    <property type="component" value="Unassembled WGS sequence"/>
</dbReference>
<reference evidence="2" key="2">
    <citation type="submission" date="2015-08" db="UniProtKB">
        <authorList>
            <consortium name="WormBaseParasite"/>
        </authorList>
    </citation>
    <scope>IDENTIFICATION</scope>
</reference>
<dbReference type="WBParaSite" id="SVE_0759300.1">
    <property type="protein sequence ID" value="SVE_0759300.1"/>
    <property type="gene ID" value="SVE_0759300"/>
</dbReference>
<accession>A0A0K0FFF1</accession>
<evidence type="ECO:0000313" key="2">
    <source>
        <dbReference type="WBParaSite" id="SVE_0759300.1"/>
    </source>
</evidence>